<reference evidence="2" key="1">
    <citation type="submission" date="2020-11" db="EMBL/GenBank/DDBJ databases">
        <authorList>
            <consortium name="DOE Joint Genome Institute"/>
            <person name="Ahrendt S."/>
            <person name="Riley R."/>
            <person name="Andreopoulos W."/>
            <person name="Labutti K."/>
            <person name="Pangilinan J."/>
            <person name="Ruiz-Duenas F.J."/>
            <person name="Barrasa J.M."/>
            <person name="Sanchez-Garcia M."/>
            <person name="Camarero S."/>
            <person name="Miyauchi S."/>
            <person name="Serrano A."/>
            <person name="Linde D."/>
            <person name="Babiker R."/>
            <person name="Drula E."/>
            <person name="Ayuso-Fernandez I."/>
            <person name="Pacheco R."/>
            <person name="Padilla G."/>
            <person name="Ferreira P."/>
            <person name="Barriuso J."/>
            <person name="Kellner H."/>
            <person name="Castanera R."/>
            <person name="Alfaro M."/>
            <person name="Ramirez L."/>
            <person name="Pisabarro A.G."/>
            <person name="Kuo A."/>
            <person name="Tritt A."/>
            <person name="Lipzen A."/>
            <person name="He G."/>
            <person name="Yan M."/>
            <person name="Ng V."/>
            <person name="Cullen D."/>
            <person name="Martin F."/>
            <person name="Rosso M.-N."/>
            <person name="Henrissat B."/>
            <person name="Hibbett D."/>
            <person name="Martinez A.T."/>
            <person name="Grigoriev I.V."/>
        </authorList>
    </citation>
    <scope>NUCLEOTIDE SEQUENCE</scope>
    <source>
        <strain evidence="2">CBS 506.95</strain>
    </source>
</reference>
<sequence length="100" mass="10613">MRFTTTSSVLICALMASSVIADNCKKGLYYCGSGLLNKGKYYDQISAALVAAGQPTDNAHVTNSLFFCLVDKNTNGNINFTTFCANGCQDGGEGNSDYCI</sequence>
<dbReference type="AlphaFoldDB" id="A0A9P6EIA0"/>
<evidence type="ECO:0000313" key="3">
    <source>
        <dbReference type="Proteomes" id="UP000807306"/>
    </source>
</evidence>
<evidence type="ECO:0000313" key="2">
    <source>
        <dbReference type="EMBL" id="KAF9529575.1"/>
    </source>
</evidence>
<accession>A0A9P6EIA0</accession>
<dbReference type="EMBL" id="MU157845">
    <property type="protein sequence ID" value="KAF9529575.1"/>
    <property type="molecule type" value="Genomic_DNA"/>
</dbReference>
<dbReference type="OrthoDB" id="2966606at2759"/>
<organism evidence="2 3">
    <name type="scientific">Crepidotus variabilis</name>
    <dbReference type="NCBI Taxonomy" id="179855"/>
    <lineage>
        <taxon>Eukaryota</taxon>
        <taxon>Fungi</taxon>
        <taxon>Dikarya</taxon>
        <taxon>Basidiomycota</taxon>
        <taxon>Agaricomycotina</taxon>
        <taxon>Agaricomycetes</taxon>
        <taxon>Agaricomycetidae</taxon>
        <taxon>Agaricales</taxon>
        <taxon>Agaricineae</taxon>
        <taxon>Crepidotaceae</taxon>
        <taxon>Crepidotus</taxon>
    </lineage>
</organism>
<feature type="signal peptide" evidence="1">
    <location>
        <begin position="1"/>
        <end position="21"/>
    </location>
</feature>
<protein>
    <submittedName>
        <fullName evidence="2">Uncharacterized protein</fullName>
    </submittedName>
</protein>
<keyword evidence="1" id="KW-0732">Signal</keyword>
<gene>
    <name evidence="2" type="ORF">CPB83DRAFT_852339</name>
</gene>
<name>A0A9P6EIA0_9AGAR</name>
<comment type="caution">
    <text evidence="2">The sequence shown here is derived from an EMBL/GenBank/DDBJ whole genome shotgun (WGS) entry which is preliminary data.</text>
</comment>
<evidence type="ECO:0000256" key="1">
    <source>
        <dbReference type="SAM" id="SignalP"/>
    </source>
</evidence>
<keyword evidence="3" id="KW-1185">Reference proteome</keyword>
<dbReference type="Proteomes" id="UP000807306">
    <property type="component" value="Unassembled WGS sequence"/>
</dbReference>
<feature type="chain" id="PRO_5040481909" evidence="1">
    <location>
        <begin position="22"/>
        <end position="100"/>
    </location>
</feature>
<proteinExistence type="predicted"/>